<keyword evidence="3" id="KW-1185">Reference proteome</keyword>
<evidence type="ECO:0000256" key="1">
    <source>
        <dbReference type="SAM" id="Phobius"/>
    </source>
</evidence>
<comment type="caution">
    <text evidence="2">The sequence shown here is derived from an EMBL/GenBank/DDBJ whole genome shotgun (WGS) entry which is preliminary data.</text>
</comment>
<dbReference type="Proteomes" id="UP000587211">
    <property type="component" value="Unassembled WGS sequence"/>
</dbReference>
<proteinExistence type="predicted"/>
<evidence type="ECO:0000313" key="3">
    <source>
        <dbReference type="Proteomes" id="UP000587211"/>
    </source>
</evidence>
<dbReference type="EMBL" id="JACBZN010000001">
    <property type="protein sequence ID" value="NYI38819.1"/>
    <property type="molecule type" value="Genomic_DNA"/>
</dbReference>
<evidence type="ECO:0000313" key="2">
    <source>
        <dbReference type="EMBL" id="NYI38819.1"/>
    </source>
</evidence>
<protein>
    <submittedName>
        <fullName evidence="2">Uncharacterized protein</fullName>
    </submittedName>
</protein>
<keyword evidence="1" id="KW-0812">Transmembrane</keyword>
<reference evidence="2 3" key="1">
    <citation type="submission" date="2020-07" db="EMBL/GenBank/DDBJ databases">
        <title>Sequencing the genomes of 1000 actinobacteria strains.</title>
        <authorList>
            <person name="Klenk H.-P."/>
        </authorList>
    </citation>
    <scope>NUCLEOTIDE SEQUENCE [LARGE SCALE GENOMIC DNA]</scope>
    <source>
        <strain evidence="2 3">DSM 19087</strain>
    </source>
</reference>
<keyword evidence="1" id="KW-0472">Membrane</keyword>
<sequence>MSTSYLRSPGTSWFALDGDLGAVEAIAIIGAVVWGGAVVWMAVADVRRYRSHHGRHRARTGLDRETHR</sequence>
<name>A0ABX2SIU9_9ACTN</name>
<keyword evidence="1" id="KW-1133">Transmembrane helix</keyword>
<feature type="transmembrane region" description="Helical" evidence="1">
    <location>
        <begin position="20"/>
        <end position="43"/>
    </location>
</feature>
<gene>
    <name evidence="2" type="ORF">BJ975_002194</name>
</gene>
<accession>A0ABX2SIU9</accession>
<organism evidence="2 3">
    <name type="scientific">Aeromicrobium tamlense</name>
    <dbReference type="NCBI Taxonomy" id="375541"/>
    <lineage>
        <taxon>Bacteria</taxon>
        <taxon>Bacillati</taxon>
        <taxon>Actinomycetota</taxon>
        <taxon>Actinomycetes</taxon>
        <taxon>Propionibacteriales</taxon>
        <taxon>Nocardioidaceae</taxon>
        <taxon>Aeromicrobium</taxon>
    </lineage>
</organism>